<dbReference type="EMBL" id="QJKF01000005">
    <property type="protein sequence ID" value="PXX64029.1"/>
    <property type="molecule type" value="Genomic_DNA"/>
</dbReference>
<reference evidence="1 2" key="1">
    <citation type="submission" date="2018-05" db="EMBL/GenBank/DDBJ databases">
        <title>Genomic Encyclopedia of Type Strains, Phase IV (KMG-IV): sequencing the most valuable type-strain genomes for metagenomic binning, comparative biology and taxonomic classification.</title>
        <authorList>
            <person name="Goeker M."/>
        </authorList>
    </citation>
    <scope>NUCLEOTIDE SEQUENCE [LARGE SCALE GENOMIC DNA]</scope>
    <source>
        <strain evidence="1 2">DSM 44704</strain>
    </source>
</reference>
<comment type="caution">
    <text evidence="1">The sequence shown here is derived from an EMBL/GenBank/DDBJ whole genome shotgun (WGS) entry which is preliminary data.</text>
</comment>
<keyword evidence="2" id="KW-1185">Reference proteome</keyword>
<proteinExistence type="predicted"/>
<gene>
    <name evidence="1" type="ORF">DFR70_105211</name>
</gene>
<protein>
    <submittedName>
        <fullName evidence="1">Uncharacterized protein</fullName>
    </submittedName>
</protein>
<evidence type="ECO:0000313" key="1">
    <source>
        <dbReference type="EMBL" id="PXX64029.1"/>
    </source>
</evidence>
<accession>A0A318JZZ1</accession>
<name>A0A318JZZ1_9NOCA</name>
<dbReference type="Proteomes" id="UP000247569">
    <property type="component" value="Unassembled WGS sequence"/>
</dbReference>
<evidence type="ECO:0000313" key="2">
    <source>
        <dbReference type="Proteomes" id="UP000247569"/>
    </source>
</evidence>
<organism evidence="1 2">
    <name type="scientific">Nocardia tenerifensis</name>
    <dbReference type="NCBI Taxonomy" id="228006"/>
    <lineage>
        <taxon>Bacteria</taxon>
        <taxon>Bacillati</taxon>
        <taxon>Actinomycetota</taxon>
        <taxon>Actinomycetes</taxon>
        <taxon>Mycobacteriales</taxon>
        <taxon>Nocardiaceae</taxon>
        <taxon>Nocardia</taxon>
    </lineage>
</organism>
<sequence length="114" mass="11898">MNVSQYCAVAKAGWSWGSALLDRVRHVPDLAIEKRCALGSSTRREFASGTPGGLAMIRLCALGAGVGLVVDFFEAFDGDMGVELSRGHAGVPQEFLDDAEIGAALQEMGGRGVA</sequence>
<dbReference type="AlphaFoldDB" id="A0A318JZZ1"/>